<evidence type="ECO:0000313" key="1">
    <source>
        <dbReference type="EMBL" id="MDI9862547.1"/>
    </source>
</evidence>
<dbReference type="EMBL" id="JASHIF010000032">
    <property type="protein sequence ID" value="MDI9862547.1"/>
    <property type="molecule type" value="Genomic_DNA"/>
</dbReference>
<comment type="caution">
    <text evidence="1">The sequence shown here is derived from an EMBL/GenBank/DDBJ whole genome shotgun (WGS) entry which is preliminary data.</text>
</comment>
<protein>
    <submittedName>
        <fullName evidence="1">Uncharacterized protein</fullName>
    </submittedName>
</protein>
<reference evidence="1 2" key="1">
    <citation type="submission" date="2023-05" db="EMBL/GenBank/DDBJ databases">
        <title>Novel species of genus Flectobacillus isolated from stream in China.</title>
        <authorList>
            <person name="Lu H."/>
        </authorList>
    </citation>
    <scope>NUCLEOTIDE SEQUENCE [LARGE SCALE GENOMIC DNA]</scope>
    <source>
        <strain evidence="1 2">KCTC 42575</strain>
    </source>
</reference>
<accession>A0ABT6YG28</accession>
<dbReference type="RefSeq" id="WP_283346785.1">
    <property type="nucleotide sequence ID" value="NZ_JASHIF010000032.1"/>
</dbReference>
<evidence type="ECO:0000313" key="2">
    <source>
        <dbReference type="Proteomes" id="UP001236507"/>
    </source>
</evidence>
<sequence>MKRTFIALTSIIWAMLLICITFPAFSGDNITKDAFEMSEEESLKSGIRPLRLENQTIMPWHDGKYYFIDDGRSVLPSATDEVSTLAIENAVKTAESRVRIENVNAFVNGGWQKLNLSKLPIVIEIGGTEHGGLNATLVITSLIFTKTDTKAQIGILSKMNSNEAQLNEKKEVTSLYFGGELTLKKGGSFSAGLQLIAPMNISLLSLSGVGKLSLSVGTGICLGCKASETNNPSAFSLRLSGQFEFDPQFVVAEKIDGIAITDDNRVAKMVFGAKITSWGDLKIKLSFPQKYGLQFTQFKYIGFWSSTTNPEVSTEICDTNLSDGNVMLDLSTNTNPNATSRNIISFLNFRLRLPTALKKSTSDAIFLDLTYLNIDDSGNLNGKMFYNNKIEARASDGKGFSVDITRAGVTITKNELKEFAIGGDLELPILDGKDLSFDLNKSGEILNFSATLKPDKGDKLRVNLFNADLSFDNSTKTSTASSTNGIKESTSTTTGSAADTFIRGEGSINLNTGVIGAFAVTISKAKLTIVGSGQTYSLRLPMLKVLSESPYINAFTLEPVANTGSQIMGFALSLQNISASVSSDKKYINGTTTISAGVQGSEASQQISLSGDFEYQVEIMDSDKPKFKYKTFGLIGFKIEGHFPSFDFKASVATFENAKRLGVDNLTGFEGSGSFGLKLMAPEHSAAMTDGQSSNGDGSVGGGVYIVYAKKSGVQEAAWGVDVDLQFGSPGIPLGTVLLKGVFGGVYKNLSMKGDIADKVNGARTGLSYQWDPNAWGFNLGLDMTTAANVDLSIMLAAQSTSSGGLSFKAVGYARYQLQDIMDKIPPVGEKMLTGFKEMGDKVSQIRSNIPISPTLFKEVAQADEAVAKGETKTESTSTTGNTATASKNNSLANLFSGKESDKKGSASPNRIALGLVVAYNSGGTDQEGSFSIKMYPDIFINLNVGFGNAAVKSTGYGMLYISNSKKYLYIGRANPVSDRLGLVFESKSSALDITAAVNAYFMLGDGVDTDLPPPLVPESFASIFNEKKEDIGVSNQSMLADKKGNPDLVQGTGLAFGAAVSINIGMNFIGVVRVNASAGAGFDALLVKTSCPEGWVASSGNSWNAQAQIYGYASADVSVLGVPLLEAGIGVLLKARFPQPFYAEGIFAAYVRVWKAKVSIKVDAKIGDNAPKPTCLPATDSDNVTLTNWNFVESITPKNTVSPLGNFYLNAIYPVDQLSKLAQSKKYKMEVIVTYKKPDQSFFSLGVPSVTIADIDPLDISKLSTPIALPRKQLASNTDYDARLSIRIYDPIIQDRLKNTVSTTLDNTTIQFSQVYDFSFKTNNQQWDLTDLDVVAYPAKNQYNTYKGEYEGKGYFKVESRIASEINNLCTGCLFSLGIYEKGNLIGDKSPLNLTDANGTSFSLSQLSSDKIYELKVEYTENGVTKPFYTAHFFRVSKFNTFKEKITAYRANAQVSWNTSNYGFEVITNESVDEGFSLEEKQKLSMYLSDTTPWISALNNKWNNTSCVKGDEASYASDLMLPTPYLIQNNYFSLKDEVLTRNEGEDSPTKAPVFSVMNFNSMINNGVYECLLNGNNNLPVPELFLPQGTSFCIDIINDIKKFGYYQQRNWQSLPALYSEATNSFCFASRPALDFNEVNTLSKKIVVHCERQERDSTPILYSFELFDSNNKAIEFPSNLKIKHNFTGENETFSNVKYKAENAIVRYSSLQKSVSECASPQNFSVEAAGNYTFTVQVHPRPKITPCITIRKNDQAIINQVDGMCDSDCDPKGDTRVCDICKNDMAAILQNTGSTEFHYIIESWENEVTFQPQKLPETLYLTLSNGKSITFSQGNTAATLTLQPEEEAQLVAKKELLKIVILENEKTYKCGENLDANEYNYKPFAFNGAGATATEACGTAKTIKAYTKADFTAFKEGDFAYEEINPEVKPLSLQYYTMGSGIERKWYAFNNGIFQQANYCIATPFVYIDCKNNDEVNKKGAKYTIGFYTDGTKSVQMKPWSAPAEGYSFTVLSADNKPITFSISQQEITSASQLFRYTEDGCRTIIKTDYGPGYTVITPPRTDCESRLKPAKPSIKASSTTVDFGTTISLEGSGCSDGTSYVWSTEETTALITPKITNSTDFELRCLNKANNCLSESEYVAINLTPLHIEVSKTSICAGETVSLKATNCAGSINWSQNDQASLGTSQELSLQLKESASITLECTVEGKKRYTITDIDVLPSPQPPTIALASTSSSTICFGGSISINVTQGCQVRETLVWSIPPSGNGFVFSPPVSTEYFATCKGEKCSSSKSNSIPIEVSVPVKALITSGLEVNKVCSNTSVNLFVNNCSERETVVWYKDNTSTIFSEGKSLVITPNKSSTFYAKCLRIIDQNRGLRCEGALSEKVTIDIVDNTSLNTSLAISTDEICANQSATLTAAGCPVGKLEWQFDNGNWTEGGSTKVVNEAGIYRVRCNLNNLCFSTVVPSKRLVVNSLPELPSLSTNKPNNSICSGDAIQLIGSCKQAEIVWNQQNALVQPAINTSYSAYCQDAKGCKSPQDASISIIVNSIPKAPIISNRLGRSVICTYESTVIEATCEQGTVVWESPDKSLSVSNAPVGQITYRAKCESNGCTSQWTDYTLTIAEVPNQPSIEASVQEACFPQSITIKASGCSQKTVWSNGQEGSEIQVNKTGFESFRAKCIINECESGWSNSVTVHVKEKPEPPVLIARDICEGQPTSVEIAFNSAGGASLQWLSDAPKAIGVAGNYTYTAMVSRDGCQSDSRSVSQRVIPYPSPLSISENAECGSTLLTAQGGNGNFTWSNGQQGNTLRVNNTGTYTVSSTNEMCGVSTNVTVGNIRQTPEPPYLAAKDICEGQPTNVEIAFNSAGGASLQWLSEAPKANGVAGNYTYTAMVSRDGCQSDGRSVSQRVIPYPSPLSISENAECGSTLLTANGGNGSYSWSNGQQGNTLRISNTGEFTVSSANEMCNVSATRSISYIKQTPAMPAVNVVGAISENGIYKICGNNAVANIYSDSPSDWYSGDNLINRNSQYLEVRDSQTIRIRAERDGCVSSDAIVTVQVINVNQPNPIEELQYCGYTQLRSSCSNGDVVWYNNTDSEIGTGGSIQVGNAGTFYAKCRVGSCMSSEVLAHVQAIKINPPATNLTAFTNSSQSDCGERTMTFLVNDCPNATPEWSTDGNSWKNVDKSPVFFLNLYMMQVQVNRSMDVQVRCNDRGCVGPSTSYHLDYRPTPPAPSVSLMAKDNDCGYILQTLGDSNNGSTIQWSSNYRTSLGSGNQISVSHNGVGEVFYAIASLNGCNSTNSNGVQSVALDCDPQWVLTKTENRVINGEILVIQTYTNQNPRSFNYNDIKEIVSQRCPASLTINDDTVARILAVDDSACKSQTVNWYDVSNPTNPILIKSQSTSVRGIFIGKTIKVSCENLCGTQVEGIKVIR</sequence>
<proteinExistence type="predicted"/>
<organism evidence="1 2">
    <name type="scientific">Flectobacillus roseus</name>
    <dbReference type="NCBI Taxonomy" id="502259"/>
    <lineage>
        <taxon>Bacteria</taxon>
        <taxon>Pseudomonadati</taxon>
        <taxon>Bacteroidota</taxon>
        <taxon>Cytophagia</taxon>
        <taxon>Cytophagales</taxon>
        <taxon>Flectobacillaceae</taxon>
        <taxon>Flectobacillus</taxon>
    </lineage>
</organism>
<name>A0ABT6YG28_9BACT</name>
<keyword evidence="2" id="KW-1185">Reference proteome</keyword>
<dbReference type="Proteomes" id="UP001236507">
    <property type="component" value="Unassembled WGS sequence"/>
</dbReference>
<gene>
    <name evidence="1" type="ORF">QM524_25200</name>
</gene>